<dbReference type="GO" id="GO:0003676">
    <property type="term" value="F:nucleic acid binding"/>
    <property type="evidence" value="ECO:0007669"/>
    <property type="project" value="UniProtKB-UniRule"/>
</dbReference>
<evidence type="ECO:0000256" key="5">
    <source>
        <dbReference type="ARBA" id="ARBA00022490"/>
    </source>
</evidence>
<dbReference type="InterPro" id="IPR034082">
    <property type="entry name" value="R3H_G-patch"/>
</dbReference>
<organism evidence="12 13">
    <name type="scientific">Podospora didyma</name>
    <dbReference type="NCBI Taxonomy" id="330526"/>
    <lineage>
        <taxon>Eukaryota</taxon>
        <taxon>Fungi</taxon>
        <taxon>Dikarya</taxon>
        <taxon>Ascomycota</taxon>
        <taxon>Pezizomycotina</taxon>
        <taxon>Sordariomycetes</taxon>
        <taxon>Sordariomycetidae</taxon>
        <taxon>Sordariales</taxon>
        <taxon>Podosporaceae</taxon>
        <taxon>Podospora</taxon>
    </lineage>
</organism>
<name>A0AAE0NNS4_9PEZI</name>
<evidence type="ECO:0000313" key="12">
    <source>
        <dbReference type="EMBL" id="KAK3384735.1"/>
    </source>
</evidence>
<comment type="caution">
    <text evidence="12">The sequence shown here is derived from an EMBL/GenBank/DDBJ whole genome shotgun (WGS) entry which is preliminary data.</text>
</comment>
<keyword evidence="8" id="KW-0539">Nucleus</keyword>
<dbReference type="SUPFAM" id="SSF82708">
    <property type="entry name" value="R3H domain"/>
    <property type="match status" value="1"/>
</dbReference>
<sequence>MRQRKNKRPWVAQKVTPTPFCPESTAAAQDRSRDFYPSSGFATPNHNGFSMRDEARNTISHPHAWSSEAPLRRKPVAFVSAGFVEPLKDVTVSKSLDGPKADHPQGTVPESPRKNQERDGGILEVTTDREVSLRLSSSTGAATSGDVEMSTHAALGEEDLASGIVSITSPAKSPPPLFFFDLSGDKSKHNDGIFPPEIPIRQPSPVGSDSSEEIILFRGRSKNANGPARQGGRSGVPARTPKPLIAIRDEVRIVQSPIANSQPERKDSSKSQQKQPHREQPEFAPRFHEDEDDEEQQILADYIANLNAQSDDDPFSDMTQSFQVNASRELGGDHGAFNLGSENEDELAETSSGNDEGDVGEDEEGSENEALMEAEINDADLARLFTKQDELGIRSDDLAVFSGSFVRAGAGVGASRALKKKSSSSGNTAFVTEAFDEMDLMDWNPPLPVKGRRSKRPPAFNVSDSDLENALKNAWQNDRERKKNRKMGREALRADGLLGKKVNPEDLRVKYQGGMKLDDIKTELVTFLLDSAESIQFPPMDKQARRILHELANKFNIKSQSTGSGDNRRPVLYRTKRTAKYATARIMEATIHVEEATVRINRKYFPRIDTKGGRSLPREPGSGGRGGKAATYREGEIVGASAPQLGQENKGHAMLEKMGWSKGMGLGANENKGILEPVSQVIKRSKAGLG</sequence>
<feature type="region of interest" description="Disordered" evidence="9">
    <location>
        <begin position="330"/>
        <end position="367"/>
    </location>
</feature>
<feature type="domain" description="R3H" evidence="11">
    <location>
        <begin position="514"/>
        <end position="576"/>
    </location>
</feature>
<gene>
    <name evidence="12" type="ORF">B0H63DRAFT_471410</name>
</gene>
<feature type="domain" description="G-patch" evidence="10">
    <location>
        <begin position="647"/>
        <end position="690"/>
    </location>
</feature>
<dbReference type="InterPro" id="IPR001374">
    <property type="entry name" value="R3H_dom"/>
</dbReference>
<dbReference type="InterPro" id="IPR000467">
    <property type="entry name" value="G_patch_dom"/>
</dbReference>
<dbReference type="GO" id="GO:0005737">
    <property type="term" value="C:cytoplasm"/>
    <property type="evidence" value="ECO:0007669"/>
    <property type="project" value="UniProtKB-SubCell"/>
</dbReference>
<feature type="region of interest" description="Disordered" evidence="9">
    <location>
        <begin position="93"/>
        <end position="146"/>
    </location>
</feature>
<dbReference type="SMART" id="SM00393">
    <property type="entry name" value="R3H"/>
    <property type="match status" value="1"/>
</dbReference>
<evidence type="ECO:0000259" key="11">
    <source>
        <dbReference type="PROSITE" id="PS51061"/>
    </source>
</evidence>
<evidence type="ECO:0000256" key="8">
    <source>
        <dbReference type="ARBA" id="ARBA00023242"/>
    </source>
</evidence>
<feature type="region of interest" description="Disordered" evidence="9">
    <location>
        <begin position="1"/>
        <end position="54"/>
    </location>
</feature>
<feature type="compositionally biased region" description="Basic and acidic residues" evidence="9">
    <location>
        <begin position="276"/>
        <end position="289"/>
    </location>
</feature>
<dbReference type="InterPro" id="IPR036867">
    <property type="entry name" value="R3H_dom_sf"/>
</dbReference>
<dbReference type="PROSITE" id="PS50174">
    <property type="entry name" value="G_PATCH"/>
    <property type="match status" value="1"/>
</dbReference>
<keyword evidence="6" id="KW-0507">mRNA processing</keyword>
<comment type="subcellular location">
    <subcellularLocation>
        <location evidence="2">Cytoplasm</location>
    </subcellularLocation>
    <subcellularLocation>
        <location evidence="1">Nucleus</location>
    </subcellularLocation>
</comment>
<evidence type="ECO:0000256" key="6">
    <source>
        <dbReference type="ARBA" id="ARBA00022664"/>
    </source>
</evidence>
<evidence type="ECO:0000256" key="2">
    <source>
        <dbReference type="ARBA" id="ARBA00004496"/>
    </source>
</evidence>
<protein>
    <recommendedName>
        <fullName evidence="4">Protein SQS1</fullName>
    </recommendedName>
</protein>
<keyword evidence="7" id="KW-0508">mRNA splicing</keyword>
<dbReference type="PANTHER" id="PTHR14195">
    <property type="entry name" value="G PATCH DOMAIN CONTAINING PROTEIN 2"/>
    <property type="match status" value="1"/>
</dbReference>
<dbReference type="Gene3D" id="3.30.1370.50">
    <property type="entry name" value="R3H-like domain"/>
    <property type="match status" value="1"/>
</dbReference>
<feature type="compositionally biased region" description="Acidic residues" evidence="9">
    <location>
        <begin position="355"/>
        <end position="367"/>
    </location>
</feature>
<reference evidence="12" key="2">
    <citation type="submission" date="2023-06" db="EMBL/GenBank/DDBJ databases">
        <authorList>
            <consortium name="Lawrence Berkeley National Laboratory"/>
            <person name="Haridas S."/>
            <person name="Hensen N."/>
            <person name="Bonometti L."/>
            <person name="Westerberg I."/>
            <person name="Brannstrom I.O."/>
            <person name="Guillou S."/>
            <person name="Cros-Aarteil S."/>
            <person name="Calhoun S."/>
            <person name="Kuo A."/>
            <person name="Mondo S."/>
            <person name="Pangilinan J."/>
            <person name="Riley R."/>
            <person name="LaButti K."/>
            <person name="Andreopoulos B."/>
            <person name="Lipzen A."/>
            <person name="Chen C."/>
            <person name="Yanf M."/>
            <person name="Daum C."/>
            <person name="Ng V."/>
            <person name="Clum A."/>
            <person name="Steindorff A."/>
            <person name="Ohm R."/>
            <person name="Martin F."/>
            <person name="Silar P."/>
            <person name="Natvig D."/>
            <person name="Lalanne C."/>
            <person name="Gautier V."/>
            <person name="Ament-velasquez S.L."/>
            <person name="Kruys A."/>
            <person name="Hutchinson M.I."/>
            <person name="Powell A.J."/>
            <person name="Barry K."/>
            <person name="Miller A.N."/>
            <person name="Grigoriev I.V."/>
            <person name="Debuchy R."/>
            <person name="Gladieux P."/>
            <person name="Thoren M.H."/>
            <person name="Johannesson H."/>
        </authorList>
    </citation>
    <scope>NUCLEOTIDE SEQUENCE</scope>
    <source>
        <strain evidence="12">CBS 232.78</strain>
    </source>
</reference>
<dbReference type="Pfam" id="PF01424">
    <property type="entry name" value="R3H"/>
    <property type="match status" value="1"/>
</dbReference>
<keyword evidence="5" id="KW-0963">Cytoplasm</keyword>
<evidence type="ECO:0000256" key="4">
    <source>
        <dbReference type="ARBA" id="ARBA00018964"/>
    </source>
</evidence>
<evidence type="ECO:0000256" key="9">
    <source>
        <dbReference type="SAM" id="MobiDB-lite"/>
    </source>
</evidence>
<reference evidence="12" key="1">
    <citation type="journal article" date="2023" name="Mol. Phylogenet. Evol.">
        <title>Genome-scale phylogeny and comparative genomics of the fungal order Sordariales.</title>
        <authorList>
            <person name="Hensen N."/>
            <person name="Bonometti L."/>
            <person name="Westerberg I."/>
            <person name="Brannstrom I.O."/>
            <person name="Guillou S."/>
            <person name="Cros-Aarteil S."/>
            <person name="Calhoun S."/>
            <person name="Haridas S."/>
            <person name="Kuo A."/>
            <person name="Mondo S."/>
            <person name="Pangilinan J."/>
            <person name="Riley R."/>
            <person name="LaButti K."/>
            <person name="Andreopoulos B."/>
            <person name="Lipzen A."/>
            <person name="Chen C."/>
            <person name="Yan M."/>
            <person name="Daum C."/>
            <person name="Ng V."/>
            <person name="Clum A."/>
            <person name="Steindorff A."/>
            <person name="Ohm R.A."/>
            <person name="Martin F."/>
            <person name="Silar P."/>
            <person name="Natvig D.O."/>
            <person name="Lalanne C."/>
            <person name="Gautier V."/>
            <person name="Ament-Velasquez S.L."/>
            <person name="Kruys A."/>
            <person name="Hutchinson M.I."/>
            <person name="Powell A.J."/>
            <person name="Barry K."/>
            <person name="Miller A.N."/>
            <person name="Grigoriev I.V."/>
            <person name="Debuchy R."/>
            <person name="Gladieux P."/>
            <person name="Hiltunen Thoren M."/>
            <person name="Johannesson H."/>
        </authorList>
    </citation>
    <scope>NUCLEOTIDE SEQUENCE</scope>
    <source>
        <strain evidence="12">CBS 232.78</strain>
    </source>
</reference>
<dbReference type="GO" id="GO:0005634">
    <property type="term" value="C:nucleus"/>
    <property type="evidence" value="ECO:0007669"/>
    <property type="project" value="UniProtKB-SubCell"/>
</dbReference>
<dbReference type="Proteomes" id="UP001285441">
    <property type="component" value="Unassembled WGS sequence"/>
</dbReference>
<dbReference type="AlphaFoldDB" id="A0AAE0NNS4"/>
<evidence type="ECO:0000256" key="1">
    <source>
        <dbReference type="ARBA" id="ARBA00004123"/>
    </source>
</evidence>
<accession>A0AAE0NNS4</accession>
<proteinExistence type="inferred from homology"/>
<feature type="compositionally biased region" description="Basic and acidic residues" evidence="9">
    <location>
        <begin position="111"/>
        <end position="132"/>
    </location>
</feature>
<evidence type="ECO:0000256" key="3">
    <source>
        <dbReference type="ARBA" id="ARBA00010306"/>
    </source>
</evidence>
<dbReference type="SMART" id="SM00443">
    <property type="entry name" value="G_patch"/>
    <property type="match status" value="1"/>
</dbReference>
<evidence type="ECO:0000259" key="10">
    <source>
        <dbReference type="PROSITE" id="PS50174"/>
    </source>
</evidence>
<dbReference type="CDD" id="cd02646">
    <property type="entry name" value="R3H_G-patch"/>
    <property type="match status" value="1"/>
</dbReference>
<comment type="similarity">
    <text evidence="3">Belongs to the SQS1 family.</text>
</comment>
<dbReference type="GO" id="GO:0006397">
    <property type="term" value="P:mRNA processing"/>
    <property type="evidence" value="ECO:0007669"/>
    <property type="project" value="UniProtKB-KW"/>
</dbReference>
<evidence type="ECO:0000256" key="7">
    <source>
        <dbReference type="ARBA" id="ARBA00023187"/>
    </source>
</evidence>
<keyword evidence="13" id="KW-1185">Reference proteome</keyword>
<dbReference type="InterPro" id="IPR051189">
    <property type="entry name" value="Splicing_assoc_domain"/>
</dbReference>
<dbReference type="Pfam" id="PF01585">
    <property type="entry name" value="G-patch"/>
    <property type="match status" value="1"/>
</dbReference>
<dbReference type="GO" id="GO:0008380">
    <property type="term" value="P:RNA splicing"/>
    <property type="evidence" value="ECO:0007669"/>
    <property type="project" value="UniProtKB-KW"/>
</dbReference>
<dbReference type="PROSITE" id="PS51061">
    <property type="entry name" value="R3H"/>
    <property type="match status" value="1"/>
</dbReference>
<feature type="region of interest" description="Disordered" evidence="9">
    <location>
        <begin position="609"/>
        <end position="629"/>
    </location>
</feature>
<feature type="region of interest" description="Disordered" evidence="9">
    <location>
        <begin position="217"/>
        <end position="294"/>
    </location>
</feature>
<evidence type="ECO:0000313" key="13">
    <source>
        <dbReference type="Proteomes" id="UP001285441"/>
    </source>
</evidence>
<dbReference type="EMBL" id="JAULSW010000004">
    <property type="protein sequence ID" value="KAK3384735.1"/>
    <property type="molecule type" value="Genomic_DNA"/>
</dbReference>